<dbReference type="Proteomes" id="UP000244093">
    <property type="component" value="Unassembled WGS sequence"/>
</dbReference>
<name>A0A2R7Y826_9CREN</name>
<keyword evidence="1" id="KW-1133">Transmembrane helix</keyword>
<feature type="transmembrane region" description="Helical" evidence="1">
    <location>
        <begin position="41"/>
        <end position="64"/>
    </location>
</feature>
<evidence type="ECO:0000313" key="3">
    <source>
        <dbReference type="Proteomes" id="UP000244093"/>
    </source>
</evidence>
<evidence type="ECO:0000256" key="1">
    <source>
        <dbReference type="SAM" id="Phobius"/>
    </source>
</evidence>
<proteinExistence type="predicted"/>
<reference evidence="2 3" key="1">
    <citation type="journal article" date="2018" name="Syst. Appl. Microbiol.">
        <title>A new symbiotic nanoarchaeote (Candidatus Nanoclepta minutus) and its host (Zestosphaera tikiterensis gen. nov., sp. nov.) from a New Zealand hot spring.</title>
        <authorList>
            <person name="St John E."/>
            <person name="Liu Y."/>
            <person name="Podar M."/>
            <person name="Stott M.B."/>
            <person name="Meneghin J."/>
            <person name="Chen Z."/>
            <person name="Lagutin K."/>
            <person name="Mitchell K."/>
            <person name="Reysenbach A.L."/>
        </authorList>
    </citation>
    <scope>NUCLEOTIDE SEQUENCE [LARGE SCALE GENOMIC DNA]</scope>
    <source>
        <strain evidence="2">NZ3</strain>
    </source>
</reference>
<dbReference type="EMBL" id="NBVN01000002">
    <property type="protein sequence ID" value="PUA33684.1"/>
    <property type="molecule type" value="Genomic_DNA"/>
</dbReference>
<accession>A0A2R7Y826</accession>
<evidence type="ECO:0000313" key="2">
    <source>
        <dbReference type="EMBL" id="PUA33684.1"/>
    </source>
</evidence>
<sequence>MSKYIPKLKINKAYLYLAIGLALLVLSMMFFFMSVGYMERALISTSLLTAFIGFSLLSSSLYVLRLSAYVYGVEAEGREETKAGK</sequence>
<feature type="transmembrane region" description="Helical" evidence="1">
    <location>
        <begin position="13"/>
        <end position="35"/>
    </location>
</feature>
<comment type="caution">
    <text evidence="2">The sequence shown here is derived from an EMBL/GenBank/DDBJ whole genome shotgun (WGS) entry which is preliminary data.</text>
</comment>
<keyword evidence="1" id="KW-0812">Transmembrane</keyword>
<dbReference type="AlphaFoldDB" id="A0A2R7Y826"/>
<organism evidence="2 3">
    <name type="scientific">Zestosphaera tikiterensis</name>
    <dbReference type="NCBI Taxonomy" id="1973259"/>
    <lineage>
        <taxon>Archaea</taxon>
        <taxon>Thermoproteota</taxon>
        <taxon>Thermoprotei</taxon>
        <taxon>Desulfurococcales</taxon>
        <taxon>Desulfurococcaceae</taxon>
        <taxon>Zestosphaera</taxon>
    </lineage>
</organism>
<keyword evidence="1" id="KW-0472">Membrane</keyword>
<protein>
    <submittedName>
        <fullName evidence="2">Uncharacterized protein</fullName>
    </submittedName>
</protein>
<gene>
    <name evidence="2" type="ORF">B7O98_04530</name>
</gene>